<sequence length="347" mass="39802">MGDTEFDFYPLFEHNHPEKQPFFPATLTMMLTLPLKWPAHDYDILQFHRIEPALCFPFSKKSKLVFIHQNMEVIESRNSDIRWKYAPFLYYKLEDFLIPRFAGVNIVHEQAVHTYRRRYVKAADKINFVPTWMDPRIFYPLDPIMKKERKALFLKKNGIADDTRLLISVGRIDHQKNPSLLVKSFLEIRKSIPNAHLVAVGDGVLRKEMETEISNYGLTDHVSLTGILPYTEVAELLRISDLLVLSSRYEGMPRCVIEALGCGIPVATTDVGEVKRVVETGKNGHISEKQTVESLSAAILDCLKNSSNYSEKKCCQAVTHYTPQKVLAPVYEFYRIHAKAQVTGTLK</sequence>
<dbReference type="Pfam" id="PF00534">
    <property type="entry name" value="Glycos_transf_1"/>
    <property type="match status" value="1"/>
</dbReference>
<organism evidence="2 3">
    <name type="scientific">Desulfobacter latus</name>
    <dbReference type="NCBI Taxonomy" id="2292"/>
    <lineage>
        <taxon>Bacteria</taxon>
        <taxon>Pseudomonadati</taxon>
        <taxon>Thermodesulfobacteriota</taxon>
        <taxon>Desulfobacteria</taxon>
        <taxon>Desulfobacterales</taxon>
        <taxon>Desulfobacteraceae</taxon>
        <taxon>Desulfobacter</taxon>
    </lineage>
</organism>
<evidence type="ECO:0000313" key="3">
    <source>
        <dbReference type="Proteomes" id="UP000553343"/>
    </source>
</evidence>
<dbReference type="Proteomes" id="UP000553343">
    <property type="component" value="Unassembled WGS sequence"/>
</dbReference>
<dbReference type="PANTHER" id="PTHR45947">
    <property type="entry name" value="SULFOQUINOVOSYL TRANSFERASE SQD2"/>
    <property type="match status" value="1"/>
</dbReference>
<dbReference type="Gene3D" id="3.40.50.2000">
    <property type="entry name" value="Glycogen Phosphorylase B"/>
    <property type="match status" value="2"/>
</dbReference>
<reference evidence="2 3" key="1">
    <citation type="submission" date="2020-06" db="EMBL/GenBank/DDBJ databases">
        <title>High-quality draft genome of sulfate reducer Desulfobacter latus type strain AcrS2 isolated from marine sediment.</title>
        <authorList>
            <person name="Hoppe M."/>
            <person name="Larsen C.K."/>
            <person name="Marshall I.P.G."/>
            <person name="Schramm A."/>
            <person name="Marietou A.G."/>
        </authorList>
    </citation>
    <scope>NUCLEOTIDE SEQUENCE [LARGE SCALE GENOMIC DNA]</scope>
    <source>
        <strain evidence="2 3">AcRS2</strain>
    </source>
</reference>
<proteinExistence type="predicted"/>
<dbReference type="GO" id="GO:0016757">
    <property type="term" value="F:glycosyltransferase activity"/>
    <property type="evidence" value="ECO:0007669"/>
    <property type="project" value="InterPro"/>
</dbReference>
<keyword evidence="3" id="KW-1185">Reference proteome</keyword>
<dbReference type="AlphaFoldDB" id="A0A850T3B8"/>
<evidence type="ECO:0000313" key="2">
    <source>
        <dbReference type="EMBL" id="NWH03702.1"/>
    </source>
</evidence>
<dbReference type="EMBL" id="JACADJ010000003">
    <property type="protein sequence ID" value="NWH03702.1"/>
    <property type="molecule type" value="Genomic_DNA"/>
</dbReference>
<name>A0A850T3B8_9BACT</name>
<evidence type="ECO:0000259" key="1">
    <source>
        <dbReference type="Pfam" id="PF00534"/>
    </source>
</evidence>
<dbReference type="PANTHER" id="PTHR45947:SF3">
    <property type="entry name" value="SULFOQUINOVOSYL TRANSFERASE SQD2"/>
    <property type="match status" value="1"/>
</dbReference>
<protein>
    <submittedName>
        <fullName evidence="2">Glycosyltransferase family 4 protein</fullName>
    </submittedName>
</protein>
<feature type="domain" description="Glycosyl transferase family 1" evidence="1">
    <location>
        <begin position="155"/>
        <end position="308"/>
    </location>
</feature>
<dbReference type="SUPFAM" id="SSF53756">
    <property type="entry name" value="UDP-Glycosyltransferase/glycogen phosphorylase"/>
    <property type="match status" value="1"/>
</dbReference>
<keyword evidence="2" id="KW-0808">Transferase</keyword>
<dbReference type="InterPro" id="IPR050194">
    <property type="entry name" value="Glycosyltransferase_grp1"/>
</dbReference>
<comment type="caution">
    <text evidence="2">The sequence shown here is derived from an EMBL/GenBank/DDBJ whole genome shotgun (WGS) entry which is preliminary data.</text>
</comment>
<dbReference type="CDD" id="cd03801">
    <property type="entry name" value="GT4_PimA-like"/>
    <property type="match status" value="1"/>
</dbReference>
<accession>A0A850T3B8</accession>
<gene>
    <name evidence="2" type="ORF">HXW94_01600</name>
</gene>
<dbReference type="InterPro" id="IPR001296">
    <property type="entry name" value="Glyco_trans_1"/>
</dbReference>